<dbReference type="GO" id="GO:0008528">
    <property type="term" value="F:G protein-coupled peptide receptor activity"/>
    <property type="evidence" value="ECO:0007669"/>
    <property type="project" value="TreeGrafter"/>
</dbReference>
<sequence>MPYEITPNCSPITTLVEFHQIYGSIHVYLMLCWCPLGVFSNLLNIIVLNQRRMRTPTNFLLTCLAVSDACLMFIYVIFVSYFVNGGRMRSLTYPMALYLLVHVNLQNILHIFSCGIIITLAVFRLLYARCLLKCHILCSQRRAGIAVVIVILTACFFTIPCMISHHVESASSDLGPGDLELRSVQHENLTQMYTVNYVDNIVYRLLVYWNAAIFVKLLPLVSMITLSSMLLVSIHQRARRTKSQKNRKISGGAFSGTEWSEAPPNPLEQVALAGKLRKRSHSRTSHMLLAIMIIYIVTYLPQVRQAFLIIPSIYSLFYKKRTLMLPLMQQCISCHIRQKFVVVEVKFNHRKCQVTSYEFSYNTLKVAFILKFMRLLWFRFCSRFNLVN</sequence>
<dbReference type="EMBL" id="UXSR01000923">
    <property type="protein sequence ID" value="VDD77675.1"/>
    <property type="molecule type" value="Genomic_DNA"/>
</dbReference>
<evidence type="ECO:0000256" key="4">
    <source>
        <dbReference type="ARBA" id="ARBA00023136"/>
    </source>
</evidence>
<evidence type="ECO:0000256" key="3">
    <source>
        <dbReference type="ARBA" id="ARBA00022989"/>
    </source>
</evidence>
<feature type="transmembrane region" description="Helical" evidence="5">
    <location>
        <begin position="284"/>
        <end position="301"/>
    </location>
</feature>
<protein>
    <recommendedName>
        <fullName evidence="6">G-protein coupled receptors family 1 profile domain-containing protein</fullName>
    </recommendedName>
</protein>
<dbReference type="GO" id="GO:0005886">
    <property type="term" value="C:plasma membrane"/>
    <property type="evidence" value="ECO:0007669"/>
    <property type="project" value="TreeGrafter"/>
</dbReference>
<feature type="domain" description="G-protein coupled receptors family 1 profile" evidence="6">
    <location>
        <begin position="40"/>
        <end position="301"/>
    </location>
</feature>
<feature type="transmembrane region" description="Helical" evidence="5">
    <location>
        <begin position="144"/>
        <end position="167"/>
    </location>
</feature>
<dbReference type="Pfam" id="PF00001">
    <property type="entry name" value="7tm_1"/>
    <property type="match status" value="1"/>
</dbReference>
<evidence type="ECO:0000313" key="7">
    <source>
        <dbReference type="EMBL" id="VDD77675.1"/>
    </source>
</evidence>
<dbReference type="PANTHER" id="PTHR46273:SF4">
    <property type="entry name" value="AT19640P"/>
    <property type="match status" value="1"/>
</dbReference>
<keyword evidence="2 5" id="KW-0812">Transmembrane</keyword>
<dbReference type="OrthoDB" id="5864054at2759"/>
<reference evidence="7 8" key="1">
    <citation type="submission" date="2018-10" db="EMBL/GenBank/DDBJ databases">
        <authorList>
            <consortium name="Pathogen Informatics"/>
        </authorList>
    </citation>
    <scope>NUCLEOTIDE SEQUENCE [LARGE SCALE GENOMIC DNA]</scope>
</reference>
<feature type="transmembrane region" description="Helical" evidence="5">
    <location>
        <begin position="59"/>
        <end position="83"/>
    </location>
</feature>
<dbReference type="PROSITE" id="PS50262">
    <property type="entry name" value="G_PROTEIN_RECEP_F1_2"/>
    <property type="match status" value="1"/>
</dbReference>
<evidence type="ECO:0000256" key="5">
    <source>
        <dbReference type="SAM" id="Phobius"/>
    </source>
</evidence>
<organism evidence="7 8">
    <name type="scientific">Mesocestoides corti</name>
    <name type="common">Flatworm</name>
    <dbReference type="NCBI Taxonomy" id="53468"/>
    <lineage>
        <taxon>Eukaryota</taxon>
        <taxon>Metazoa</taxon>
        <taxon>Spiralia</taxon>
        <taxon>Lophotrochozoa</taxon>
        <taxon>Platyhelminthes</taxon>
        <taxon>Cestoda</taxon>
        <taxon>Eucestoda</taxon>
        <taxon>Cyclophyllidea</taxon>
        <taxon>Mesocestoididae</taxon>
        <taxon>Mesocestoides</taxon>
    </lineage>
</organism>
<keyword evidence="3 5" id="KW-1133">Transmembrane helix</keyword>
<dbReference type="Gene3D" id="1.20.1070.10">
    <property type="entry name" value="Rhodopsin 7-helix transmembrane proteins"/>
    <property type="match status" value="1"/>
</dbReference>
<feature type="transmembrane region" description="Helical" evidence="5">
    <location>
        <begin position="95"/>
        <end position="123"/>
    </location>
</feature>
<evidence type="ECO:0000259" key="6">
    <source>
        <dbReference type="PROSITE" id="PS50262"/>
    </source>
</evidence>
<evidence type="ECO:0000256" key="2">
    <source>
        <dbReference type="ARBA" id="ARBA00022692"/>
    </source>
</evidence>
<keyword evidence="8" id="KW-1185">Reference proteome</keyword>
<accession>A0A0R3U9S9</accession>
<dbReference type="CDD" id="cd14978">
    <property type="entry name" value="7tmA_FMRFamide_R-like"/>
    <property type="match status" value="1"/>
</dbReference>
<dbReference type="InterPro" id="IPR053219">
    <property type="entry name" value="GPCR_Dmsr-1"/>
</dbReference>
<name>A0A0R3U9S9_MESCO</name>
<dbReference type="Proteomes" id="UP000267029">
    <property type="component" value="Unassembled WGS sequence"/>
</dbReference>
<feature type="transmembrane region" description="Helical" evidence="5">
    <location>
        <begin position="207"/>
        <end position="232"/>
    </location>
</feature>
<evidence type="ECO:0000313" key="8">
    <source>
        <dbReference type="Proteomes" id="UP000267029"/>
    </source>
</evidence>
<dbReference type="STRING" id="53468.A0A0R3U9S9"/>
<feature type="transmembrane region" description="Helical" evidence="5">
    <location>
        <begin position="25"/>
        <end position="47"/>
    </location>
</feature>
<keyword evidence="4 5" id="KW-0472">Membrane</keyword>
<dbReference type="SUPFAM" id="SSF81321">
    <property type="entry name" value="Family A G protein-coupled receptor-like"/>
    <property type="match status" value="1"/>
</dbReference>
<dbReference type="AlphaFoldDB" id="A0A0R3U9S9"/>
<dbReference type="PANTHER" id="PTHR46273">
    <property type="entry name" value="MYOSUPPRESSIN RECEPTOR 1, ISOFORM B-RELATED"/>
    <property type="match status" value="1"/>
</dbReference>
<dbReference type="InterPro" id="IPR000276">
    <property type="entry name" value="GPCR_Rhodpsn"/>
</dbReference>
<gene>
    <name evidence="7" type="ORF">MCOS_LOCUS3678</name>
</gene>
<comment type="subcellular location">
    <subcellularLocation>
        <location evidence="1">Membrane</location>
    </subcellularLocation>
</comment>
<proteinExistence type="predicted"/>
<evidence type="ECO:0000256" key="1">
    <source>
        <dbReference type="ARBA" id="ARBA00004370"/>
    </source>
</evidence>
<dbReference type="InterPro" id="IPR017452">
    <property type="entry name" value="GPCR_Rhodpsn_7TM"/>
</dbReference>